<dbReference type="Pfam" id="PF20703">
    <property type="entry name" value="nSTAND1"/>
    <property type="match status" value="1"/>
</dbReference>
<evidence type="ECO:0000313" key="2">
    <source>
        <dbReference type="EMBL" id="GAA5206172.1"/>
    </source>
</evidence>
<dbReference type="InterPro" id="IPR049052">
    <property type="entry name" value="nSTAND1"/>
</dbReference>
<sequence length="271" mass="29849">MDIQFDKVAMGGTLQGRTNPLLLLADSLVSGVHPEPTGHRQERGWLTTTAYQELGGVEGALAKDAESRLWAWADAAERQALERIFIQLVRPGEQLDAGERGPDTRRVAARTEFSEGDWALIHRLASTRLVVVTRRPTGRDTAELAHQALVEKWPQLQRWVEENREFRGWQEGLRRSLQAWQEQGRPKALALGREQVTEARRWIDARAGEVPVEEAEFVATSAQVQQLAPVGAACSSRAPPCSPSSLSSRCPWPPATLATAVSSGPWPRAGA</sequence>
<protein>
    <recommendedName>
        <fullName evidence="1">Novel STAND NTPase 1 domain-containing protein</fullName>
    </recommendedName>
</protein>
<reference evidence="3" key="1">
    <citation type="journal article" date="2019" name="Int. J. Syst. Evol. Microbiol.">
        <title>The Global Catalogue of Microorganisms (GCM) 10K type strain sequencing project: providing services to taxonomists for standard genome sequencing and annotation.</title>
        <authorList>
            <consortium name="The Broad Institute Genomics Platform"/>
            <consortium name="The Broad Institute Genome Sequencing Center for Infectious Disease"/>
            <person name="Wu L."/>
            <person name="Ma J."/>
        </authorList>
    </citation>
    <scope>NUCLEOTIDE SEQUENCE [LARGE SCALE GENOMIC DNA]</scope>
    <source>
        <strain evidence="3">JCM 18306</strain>
    </source>
</reference>
<organism evidence="2 3">
    <name type="scientific">Streptomyces thinghirensis</name>
    <dbReference type="NCBI Taxonomy" id="551547"/>
    <lineage>
        <taxon>Bacteria</taxon>
        <taxon>Bacillati</taxon>
        <taxon>Actinomycetota</taxon>
        <taxon>Actinomycetes</taxon>
        <taxon>Kitasatosporales</taxon>
        <taxon>Streptomycetaceae</taxon>
        <taxon>Streptomyces</taxon>
    </lineage>
</organism>
<dbReference type="EMBL" id="BAABJR010000004">
    <property type="protein sequence ID" value="GAA5206172.1"/>
    <property type="molecule type" value="Genomic_DNA"/>
</dbReference>
<gene>
    <name evidence="2" type="ORF">GCM10023323_16450</name>
</gene>
<evidence type="ECO:0000259" key="1">
    <source>
        <dbReference type="Pfam" id="PF20703"/>
    </source>
</evidence>
<dbReference type="Proteomes" id="UP001499878">
    <property type="component" value="Unassembled WGS sequence"/>
</dbReference>
<keyword evidence="3" id="KW-1185">Reference proteome</keyword>
<accession>A0ABP9T098</accession>
<name>A0ABP9T098_9ACTN</name>
<proteinExistence type="predicted"/>
<evidence type="ECO:0000313" key="3">
    <source>
        <dbReference type="Proteomes" id="UP001499878"/>
    </source>
</evidence>
<feature type="domain" description="Novel STAND NTPase 1" evidence="1">
    <location>
        <begin position="39"/>
        <end position="187"/>
    </location>
</feature>
<comment type="caution">
    <text evidence="2">The sequence shown here is derived from an EMBL/GenBank/DDBJ whole genome shotgun (WGS) entry which is preliminary data.</text>
</comment>